<dbReference type="RefSeq" id="WP_183730173.1">
    <property type="nucleotide sequence ID" value="NZ_JACHBW010000021.1"/>
</dbReference>
<protein>
    <recommendedName>
        <fullName evidence="4">DUF4189 domain-containing protein</fullName>
    </recommendedName>
</protein>
<name>A0A7W9WW13_9BURK</name>
<evidence type="ECO:0000256" key="1">
    <source>
        <dbReference type="SAM" id="SignalP"/>
    </source>
</evidence>
<evidence type="ECO:0000313" key="2">
    <source>
        <dbReference type="EMBL" id="MBB6105927.1"/>
    </source>
</evidence>
<organism evidence="2 3">
    <name type="scientific">Paraburkholderia bannensis</name>
    <dbReference type="NCBI Taxonomy" id="765414"/>
    <lineage>
        <taxon>Bacteria</taxon>
        <taxon>Pseudomonadati</taxon>
        <taxon>Pseudomonadota</taxon>
        <taxon>Betaproteobacteria</taxon>
        <taxon>Burkholderiales</taxon>
        <taxon>Burkholderiaceae</taxon>
        <taxon>Paraburkholderia</taxon>
    </lineage>
</organism>
<evidence type="ECO:0008006" key="4">
    <source>
        <dbReference type="Google" id="ProtNLM"/>
    </source>
</evidence>
<feature type="chain" id="PRO_5030518149" description="DUF4189 domain-containing protein" evidence="1">
    <location>
        <begin position="37"/>
        <end position="206"/>
    </location>
</feature>
<keyword evidence="3" id="KW-1185">Reference proteome</keyword>
<feature type="signal peptide" evidence="1">
    <location>
        <begin position="1"/>
        <end position="36"/>
    </location>
</feature>
<sequence>MQSVTLSLRIIAAEVKYFIRIALAVGLLLTHAVAHAASAIATSETAEGIAYYWCTDKKSVAVAKSCAMTSCREGASRDGASAGGCKVFASDKRKGWWAIYHADAGGIAAGFSPDRQEAIETAYQRCERDGTGCPINTAEVFSDGRLTPPTPQRWVTRCVNANCVRTYDDGRRVPFTACINPSTRSAFDNVDGSCAGFDMTGHANWM</sequence>
<evidence type="ECO:0000313" key="3">
    <source>
        <dbReference type="Proteomes" id="UP000571554"/>
    </source>
</evidence>
<comment type="caution">
    <text evidence="2">The sequence shown here is derived from an EMBL/GenBank/DDBJ whole genome shotgun (WGS) entry which is preliminary data.</text>
</comment>
<reference evidence="2 3" key="1">
    <citation type="submission" date="2020-08" db="EMBL/GenBank/DDBJ databases">
        <title>Above-ground endophytic microbial communities from plants in different locations in the United States.</title>
        <authorList>
            <person name="Frank C."/>
        </authorList>
    </citation>
    <scope>NUCLEOTIDE SEQUENCE [LARGE SCALE GENOMIC DNA]</scope>
    <source>
        <strain evidence="2 3">WP4_2_2</strain>
    </source>
</reference>
<dbReference type="Proteomes" id="UP000571554">
    <property type="component" value="Unassembled WGS sequence"/>
</dbReference>
<gene>
    <name evidence="2" type="ORF">F4827_005797</name>
</gene>
<accession>A0A7W9WW13</accession>
<keyword evidence="1" id="KW-0732">Signal</keyword>
<proteinExistence type="predicted"/>
<dbReference type="EMBL" id="JACHBW010000021">
    <property type="protein sequence ID" value="MBB6105927.1"/>
    <property type="molecule type" value="Genomic_DNA"/>
</dbReference>
<dbReference type="AlphaFoldDB" id="A0A7W9WW13"/>